<dbReference type="EMBL" id="CP017613">
    <property type="protein sequence ID" value="ATW34308.1"/>
    <property type="molecule type" value="Genomic_DNA"/>
</dbReference>
<name>A0A2D3TEW6_9ENTR</name>
<protein>
    <submittedName>
        <fullName evidence="1">Uncharacterized protein</fullName>
    </submittedName>
</protein>
<reference evidence="2" key="1">
    <citation type="submission" date="2016-10" db="EMBL/GenBank/DDBJ databases">
        <authorList>
            <person name="Chevignon G."/>
        </authorList>
    </citation>
    <scope>NUCLEOTIDE SEQUENCE [LARGE SCALE GENOMIC DNA]</scope>
    <source>
        <strain evidence="2">ZA17</strain>
    </source>
</reference>
<dbReference type="Proteomes" id="UP000229055">
    <property type="component" value="Chromosome"/>
</dbReference>
<evidence type="ECO:0000313" key="2">
    <source>
        <dbReference type="Proteomes" id="UP000229055"/>
    </source>
</evidence>
<dbReference type="AlphaFoldDB" id="A0A2D3TEW6"/>
<reference evidence="2" key="2">
    <citation type="submission" date="2017-11" db="EMBL/GenBank/DDBJ databases">
        <title>PacBio sequencing of new strain of the secondary endosymbiont Candidatus Hamiltonella defensa.</title>
        <authorList>
            <person name="Strand M.R."/>
            <person name="Oliver K."/>
        </authorList>
    </citation>
    <scope>NUCLEOTIDE SEQUENCE [LARGE SCALE GENOMIC DNA]</scope>
    <source>
        <strain evidence="2">ZA17</strain>
    </source>
</reference>
<evidence type="ECO:0000313" key="1">
    <source>
        <dbReference type="EMBL" id="ATW34308.1"/>
    </source>
</evidence>
<sequence length="491" mass="55578">MKLFSCLNCLRSNRTTKTPIESQKAKTGIWQQFKKFFVGVKNLKTDRKSVVLSRNVAYSKETGKSRAGVASNTLTVESRSKELVNEIKGARESLNLILNSTHSPYAEAAREYEAKGGEYSRAIQTAKNTESLNGIEKSVKAWTQEINRLLNWHLDSMPPGRKPTIDSFRQRTVRDDDVTTRGTNHTSIQIGDNHNSTLVPNSSIGSEAKTISADSSAKPQGILNIDSNNPEEINNFIVDENGKLARIADLIQNPGRRLAEIKYDFGIGKERIEEINRINEEHKKITAENTIFYDEMAKKYDPEKAMELSNQRDESKRADELLEKIKGFTENEKIYLQTISHSCSEYTATLLAHILGIKITFVGKISCPDKDYEPDLWSVFDSDTIYNNEDKGNYNLNKDNFMESLNKLGSIFLVRSGGNDSGHFFGIVKHDGDFHKVDLHMNQIVQLSEKGKPTEEAKTFFNQTLMITPFDLCKLPTMLTVIQNFREGKRE</sequence>
<proteinExistence type="predicted"/>
<accession>A0A2D3TEW6</accession>
<organism evidence="1 2">
    <name type="scientific">Candidatus Williamhamiltonella defendens</name>
    <dbReference type="NCBI Taxonomy" id="138072"/>
    <lineage>
        <taxon>Bacteria</taxon>
        <taxon>Pseudomonadati</taxon>
        <taxon>Pseudomonadota</taxon>
        <taxon>Gammaproteobacteria</taxon>
        <taxon>Enterobacterales</taxon>
        <taxon>Enterobacteriaceae</taxon>
        <taxon>aphid secondary symbionts</taxon>
        <taxon>Candidatus Williamhamiltonella</taxon>
    </lineage>
</organism>
<gene>
    <name evidence="1" type="ORF">BJP43_08630</name>
</gene>
<dbReference type="RefSeq" id="WP_100096885.1">
    <property type="nucleotide sequence ID" value="NZ_CP017613.1"/>
</dbReference>